<proteinExistence type="predicted"/>
<dbReference type="AlphaFoldDB" id="A0A846RS30"/>
<organism evidence="2 3">
    <name type="scientific">Brevibacterium marinum</name>
    <dbReference type="NCBI Taxonomy" id="418643"/>
    <lineage>
        <taxon>Bacteria</taxon>
        <taxon>Bacillati</taxon>
        <taxon>Actinomycetota</taxon>
        <taxon>Actinomycetes</taxon>
        <taxon>Micrococcales</taxon>
        <taxon>Brevibacteriaceae</taxon>
        <taxon>Brevibacterium</taxon>
    </lineage>
</organism>
<evidence type="ECO:0000256" key="1">
    <source>
        <dbReference type="SAM" id="MobiDB-lite"/>
    </source>
</evidence>
<dbReference type="EMBL" id="JAATJN010000001">
    <property type="protein sequence ID" value="NJC56569.1"/>
    <property type="molecule type" value="Genomic_DNA"/>
</dbReference>
<dbReference type="RefSeq" id="WP_167950429.1">
    <property type="nucleotide sequence ID" value="NZ_BAAAPQ010000025.1"/>
</dbReference>
<name>A0A846RS30_9MICO</name>
<accession>A0A846RS30</accession>
<dbReference type="Proteomes" id="UP000576792">
    <property type="component" value="Unassembled WGS sequence"/>
</dbReference>
<sequence>MVLRAGGRYTARGDHRRGSRSGRNDIGIGLSDEFLLSQVVTPVVLGLFANDEWDGIAIVDGEDGSSRTVRVVVCAETVEVVLDRPESTETLHEFQLRLIAEFKEFIAGSEFGRRRGSQWRADDHNADRARPVITRVPRPDFDGPSECTMRRLRIGSSSLRLGGIRCRRARRSAGRG</sequence>
<keyword evidence="3" id="KW-1185">Reference proteome</keyword>
<reference evidence="2 3" key="1">
    <citation type="submission" date="2020-03" db="EMBL/GenBank/DDBJ databases">
        <title>Sequencing the genomes of 1000 actinobacteria strains.</title>
        <authorList>
            <person name="Klenk H.-P."/>
        </authorList>
    </citation>
    <scope>NUCLEOTIDE SEQUENCE [LARGE SCALE GENOMIC DNA]</scope>
    <source>
        <strain evidence="2 3">DSM 18964</strain>
    </source>
</reference>
<gene>
    <name evidence="2" type="ORF">BKA07_001604</name>
</gene>
<evidence type="ECO:0000313" key="2">
    <source>
        <dbReference type="EMBL" id="NJC56569.1"/>
    </source>
</evidence>
<protein>
    <submittedName>
        <fullName evidence="2">Uncharacterized protein</fullName>
    </submittedName>
</protein>
<comment type="caution">
    <text evidence="2">The sequence shown here is derived from an EMBL/GenBank/DDBJ whole genome shotgun (WGS) entry which is preliminary data.</text>
</comment>
<evidence type="ECO:0000313" key="3">
    <source>
        <dbReference type="Proteomes" id="UP000576792"/>
    </source>
</evidence>
<feature type="region of interest" description="Disordered" evidence="1">
    <location>
        <begin position="1"/>
        <end position="22"/>
    </location>
</feature>